<organism evidence="3 4">
    <name type="scientific">Rhizobium subbaraonis</name>
    <dbReference type="NCBI Taxonomy" id="908946"/>
    <lineage>
        <taxon>Bacteria</taxon>
        <taxon>Pseudomonadati</taxon>
        <taxon>Pseudomonadota</taxon>
        <taxon>Alphaproteobacteria</taxon>
        <taxon>Hyphomicrobiales</taxon>
        <taxon>Rhizobiaceae</taxon>
        <taxon>Rhizobium/Agrobacterium group</taxon>
        <taxon>Rhizobium</taxon>
    </lineage>
</organism>
<evidence type="ECO:0000313" key="3">
    <source>
        <dbReference type="EMBL" id="SOC38152.1"/>
    </source>
</evidence>
<dbReference type="Proteomes" id="UP000219167">
    <property type="component" value="Unassembled WGS sequence"/>
</dbReference>
<dbReference type="EMBL" id="OBQD01000005">
    <property type="protein sequence ID" value="SOC38152.1"/>
    <property type="molecule type" value="Genomic_DNA"/>
</dbReference>
<evidence type="ECO:0000313" key="4">
    <source>
        <dbReference type="Proteomes" id="UP000219167"/>
    </source>
</evidence>
<dbReference type="GO" id="GO:0005509">
    <property type="term" value="F:calcium ion binding"/>
    <property type="evidence" value="ECO:0007669"/>
    <property type="project" value="InterPro"/>
</dbReference>
<dbReference type="PANTHER" id="PTHR38340:SF1">
    <property type="entry name" value="S-LAYER PROTEIN"/>
    <property type="match status" value="1"/>
</dbReference>
<dbReference type="SUPFAM" id="SSF51120">
    <property type="entry name" value="beta-Roll"/>
    <property type="match status" value="2"/>
</dbReference>
<dbReference type="Gene3D" id="2.150.10.10">
    <property type="entry name" value="Serralysin-like metalloprotease, C-terminal"/>
    <property type="match status" value="2"/>
</dbReference>
<reference evidence="3 4" key="1">
    <citation type="submission" date="2017-08" db="EMBL/GenBank/DDBJ databases">
        <authorList>
            <person name="de Groot N.N."/>
        </authorList>
    </citation>
    <scope>NUCLEOTIDE SEQUENCE [LARGE SCALE GENOMIC DNA]</scope>
    <source>
        <strain evidence="3 4">JC85</strain>
    </source>
</reference>
<gene>
    <name evidence="3" type="ORF">SAMN05892877_10525</name>
</gene>
<dbReference type="PROSITE" id="PS00330">
    <property type="entry name" value="HEMOLYSIN_CALCIUM"/>
    <property type="match status" value="3"/>
</dbReference>
<accession>A0A285U8H9</accession>
<dbReference type="InterPro" id="IPR050557">
    <property type="entry name" value="RTX_toxin/Mannuronan_C5-epim"/>
</dbReference>
<dbReference type="GO" id="GO:0005576">
    <property type="term" value="C:extracellular region"/>
    <property type="evidence" value="ECO:0007669"/>
    <property type="project" value="UniProtKB-SubCell"/>
</dbReference>
<keyword evidence="2" id="KW-0964">Secreted</keyword>
<name>A0A285U8H9_9HYPH</name>
<sequence>MATFTFKGLTATSGMEFGLLMSESLQTILDYDSEKFTSTGILFKDDAKNYMQFTGTGLTYKIQGGEVYGIKAGKFTGFKVVSDGITIASASGLSVTGKLVSDAIDSGKTSKFFDALLAGSDKITATKYADNFAGGAGNDKIYGLGGADTIHGNAGNDRLYGDAGNDKLYGDAGNDKLYGDAGNDKLYGGKGNDQLHGGAGKDLLDGGAGKDTLTGGGGVDTFVFRKGYGADTITDFDAVGKAHDILDLTGVSAITSFKDLKDNHLSISGDKVIIDANGGDKIILQGVKLADLDKGDFLF</sequence>
<protein>
    <submittedName>
        <fullName evidence="3">Hemolysin type calcium-binding protein</fullName>
    </submittedName>
</protein>
<dbReference type="PANTHER" id="PTHR38340">
    <property type="entry name" value="S-LAYER PROTEIN"/>
    <property type="match status" value="1"/>
</dbReference>
<dbReference type="AlphaFoldDB" id="A0A285U8H9"/>
<evidence type="ECO:0000256" key="2">
    <source>
        <dbReference type="ARBA" id="ARBA00022525"/>
    </source>
</evidence>
<keyword evidence="4" id="KW-1185">Reference proteome</keyword>
<comment type="subcellular location">
    <subcellularLocation>
        <location evidence="1">Secreted</location>
    </subcellularLocation>
</comment>
<dbReference type="InterPro" id="IPR001343">
    <property type="entry name" value="Hemolysn_Ca-bd"/>
</dbReference>
<proteinExistence type="predicted"/>
<dbReference type="PRINTS" id="PR00313">
    <property type="entry name" value="CABNDNGRPT"/>
</dbReference>
<dbReference type="Pfam" id="PF00353">
    <property type="entry name" value="HemolysinCabind"/>
    <property type="match status" value="3"/>
</dbReference>
<dbReference type="InterPro" id="IPR011049">
    <property type="entry name" value="Serralysin-like_metalloprot_C"/>
</dbReference>
<evidence type="ECO:0000256" key="1">
    <source>
        <dbReference type="ARBA" id="ARBA00004613"/>
    </source>
</evidence>
<dbReference type="RefSeq" id="WP_210201985.1">
    <property type="nucleotide sequence ID" value="NZ_OBQD01000005.1"/>
</dbReference>
<dbReference type="InterPro" id="IPR018511">
    <property type="entry name" value="Hemolysin-typ_Ca-bd_CS"/>
</dbReference>